<dbReference type="InterPro" id="IPR035965">
    <property type="entry name" value="PAS-like_dom_sf"/>
</dbReference>
<keyword evidence="8" id="KW-0902">Two-component regulatory system</keyword>
<keyword evidence="4" id="KW-0808">Transferase</keyword>
<keyword evidence="5" id="KW-0547">Nucleotide-binding</keyword>
<feature type="domain" description="PAC" evidence="12">
    <location>
        <begin position="457"/>
        <end position="508"/>
    </location>
</feature>
<keyword evidence="6" id="KW-0418">Kinase</keyword>
<evidence type="ECO:0000256" key="3">
    <source>
        <dbReference type="ARBA" id="ARBA00022553"/>
    </source>
</evidence>
<dbReference type="SUPFAM" id="SSF55874">
    <property type="entry name" value="ATPase domain of HSP90 chaperone/DNA topoisomerase II/histidine kinase"/>
    <property type="match status" value="1"/>
</dbReference>
<dbReference type="Pfam" id="PF13426">
    <property type="entry name" value="PAS_9"/>
    <property type="match status" value="2"/>
</dbReference>
<dbReference type="SMART" id="SM00086">
    <property type="entry name" value="PAC"/>
    <property type="match status" value="4"/>
</dbReference>
<dbReference type="SMART" id="SM00091">
    <property type="entry name" value="PAS"/>
    <property type="match status" value="4"/>
</dbReference>
<dbReference type="EMBL" id="MPDK01000015">
    <property type="protein sequence ID" value="PWI57301.1"/>
    <property type="molecule type" value="Genomic_DNA"/>
</dbReference>
<dbReference type="Gene3D" id="3.30.450.20">
    <property type="entry name" value="PAS domain"/>
    <property type="match status" value="4"/>
</dbReference>
<evidence type="ECO:0000256" key="2">
    <source>
        <dbReference type="ARBA" id="ARBA00012438"/>
    </source>
</evidence>
<evidence type="ECO:0000256" key="6">
    <source>
        <dbReference type="ARBA" id="ARBA00022777"/>
    </source>
</evidence>
<protein>
    <recommendedName>
        <fullName evidence="2">histidine kinase</fullName>
        <ecNumber evidence="2">2.7.13.3</ecNumber>
    </recommendedName>
</protein>
<dbReference type="SMART" id="SM00387">
    <property type="entry name" value="HATPase_c"/>
    <property type="match status" value="1"/>
</dbReference>
<keyword evidence="14" id="KW-1185">Reference proteome</keyword>
<dbReference type="GO" id="GO:0000155">
    <property type="term" value="F:phosphorelay sensor kinase activity"/>
    <property type="evidence" value="ECO:0007669"/>
    <property type="project" value="InterPro"/>
</dbReference>
<dbReference type="PANTHER" id="PTHR43065">
    <property type="entry name" value="SENSOR HISTIDINE KINASE"/>
    <property type="match status" value="1"/>
</dbReference>
<dbReference type="InterPro" id="IPR001610">
    <property type="entry name" value="PAC"/>
</dbReference>
<gene>
    <name evidence="13" type="ORF">BM613_09395</name>
</gene>
<dbReference type="InterPro" id="IPR003594">
    <property type="entry name" value="HATPase_dom"/>
</dbReference>
<dbReference type="CDD" id="cd00082">
    <property type="entry name" value="HisKA"/>
    <property type="match status" value="1"/>
</dbReference>
<feature type="transmembrane region" description="Helical" evidence="9">
    <location>
        <begin position="90"/>
        <end position="112"/>
    </location>
</feature>
<dbReference type="PROSITE" id="PS50112">
    <property type="entry name" value="PAS"/>
    <property type="match status" value="2"/>
</dbReference>
<dbReference type="SUPFAM" id="SSF47384">
    <property type="entry name" value="Homodimeric domain of signal transducing histidine kinase"/>
    <property type="match status" value="1"/>
</dbReference>
<name>A0A2U3D7Q5_SULT2</name>
<sequence length="880" mass="99033">MLVLTPNTQTWCKVVEIVYSFGDGHFYFFQGRSDEVEGESGMGLQQTNQQRRKSIGRSSDAVYSLYVLNALFFLVVMGFSVFYVRGRTGHFLDLGVSVAYAVLNGLFFYLFASRNRHSKELRRRLGIDAQALDSVIEALYEGYYEVDLSGRIQAFNTSLTDILNVDGDCLRGRLVADLVTSDVAFQIMRAASRVYRKERSNRALPISYVRAQGQVISLEVSITLMRDKYGEKTGFRGIVRNVSERDRQERARAESEGRLRALLCAMPDMVVFKSLQQHWLEANQAALDLFGLHNVTYRGKTNAELAEISPLYHEKLALFSVTDQRAIDSGELIAFEIELPTGAHTKKLFEVRKLPVFDDRAQPIGILSIARDISVQRDMQKQLMESESRNRSFIEQLHDGVIWFDLMGTVLDANPASYAILGQNLAFIGSTIGDFVAEQDVRCVLAAYARACRGELQEGIYQVYHADGHFIDVYLRLSPLVMREDQVGVFGIFRDITEERRTRMELEDLSRKQHAILQSAGEGIYGLDLDGRITFCNASALAMTGYTEEEVIGRYTHEVFYYLQDGNMASGEKNCIVSLFAKEELGADFEGVKRCENALFWRKDGSKFYVDYIMSPMIDEGVIVGAVCLFNDVTERKHAEQLLMQSEKLAVVGQLAAGIVHEIRNPLTVLKGFLRFSENGNFKSEYISIMDKEIERIETIIQEFLILAKPQAMNLRWYDVGKLLMDALTPLQPFILQNNVTVELRIASPLPLVQCEEMQLRQAFMNILKNAIEAMPLGGHLTIEANVWDGRSVHVQIADDGCGIPEQQVKNLGTPFYTTKQNGTGLGLTVSQKIIELHHGTLQIKSIEGTGTIVELVIPIEHGERSVYASMGGLYATKFS</sequence>
<evidence type="ECO:0000256" key="9">
    <source>
        <dbReference type="SAM" id="Phobius"/>
    </source>
</evidence>
<feature type="domain" description="Histidine kinase" evidence="10">
    <location>
        <begin position="658"/>
        <end position="862"/>
    </location>
</feature>
<evidence type="ECO:0000259" key="11">
    <source>
        <dbReference type="PROSITE" id="PS50112"/>
    </source>
</evidence>
<evidence type="ECO:0000313" key="13">
    <source>
        <dbReference type="EMBL" id="PWI57301.1"/>
    </source>
</evidence>
<proteinExistence type="predicted"/>
<comment type="catalytic activity">
    <reaction evidence="1">
        <text>ATP + protein L-histidine = ADP + protein N-phospho-L-histidine.</text>
        <dbReference type="EC" id="2.7.13.3"/>
    </reaction>
</comment>
<evidence type="ECO:0000259" key="12">
    <source>
        <dbReference type="PROSITE" id="PS50113"/>
    </source>
</evidence>
<dbReference type="InterPro" id="IPR036097">
    <property type="entry name" value="HisK_dim/P_sf"/>
</dbReference>
<dbReference type="Pfam" id="PF00512">
    <property type="entry name" value="HisKA"/>
    <property type="match status" value="1"/>
</dbReference>
<dbReference type="CDD" id="cd00130">
    <property type="entry name" value="PAS"/>
    <property type="match status" value="3"/>
</dbReference>
<dbReference type="Gene3D" id="3.30.565.10">
    <property type="entry name" value="Histidine kinase-like ATPase, C-terminal domain"/>
    <property type="match status" value="1"/>
</dbReference>
<evidence type="ECO:0000256" key="8">
    <source>
        <dbReference type="ARBA" id="ARBA00023012"/>
    </source>
</evidence>
<dbReference type="PANTHER" id="PTHR43065:SF34">
    <property type="entry name" value="SPORULATION KINASE A"/>
    <property type="match status" value="1"/>
</dbReference>
<feature type="domain" description="PAC" evidence="12">
    <location>
        <begin position="333"/>
        <end position="385"/>
    </location>
</feature>
<dbReference type="GO" id="GO:0005524">
    <property type="term" value="F:ATP binding"/>
    <property type="evidence" value="ECO:0007669"/>
    <property type="project" value="UniProtKB-KW"/>
</dbReference>
<feature type="domain" description="PAS" evidence="11">
    <location>
        <begin position="128"/>
        <end position="198"/>
    </location>
</feature>
<dbReference type="CDD" id="cd00075">
    <property type="entry name" value="HATPase"/>
    <property type="match status" value="1"/>
</dbReference>
<feature type="domain" description="PAS" evidence="11">
    <location>
        <begin position="516"/>
        <end position="554"/>
    </location>
</feature>
<evidence type="ECO:0000256" key="7">
    <source>
        <dbReference type="ARBA" id="ARBA00022840"/>
    </source>
</evidence>
<keyword evidence="3" id="KW-0597">Phosphoprotein</keyword>
<keyword evidence="9" id="KW-1133">Transmembrane helix</keyword>
<dbReference type="Pfam" id="PF08448">
    <property type="entry name" value="PAS_4"/>
    <property type="match status" value="2"/>
</dbReference>
<evidence type="ECO:0000313" key="14">
    <source>
        <dbReference type="Proteomes" id="UP000245380"/>
    </source>
</evidence>
<reference evidence="13 14" key="1">
    <citation type="submission" date="2016-11" db="EMBL/GenBank/DDBJ databases">
        <title>Comparative genomics of Acidibacillus ferroxidans species.</title>
        <authorList>
            <person name="Oliveira G."/>
            <person name="Nunes G."/>
            <person name="Oliveira R."/>
            <person name="Araujo F."/>
            <person name="Salim A."/>
            <person name="Scholte L."/>
            <person name="Morais D."/>
            <person name="Nancucheo I."/>
            <person name="Johnson D.B."/>
            <person name="Grail B."/>
            <person name="Bittencourt J."/>
            <person name="Valadares R."/>
        </authorList>
    </citation>
    <scope>NUCLEOTIDE SEQUENCE [LARGE SCALE GENOMIC DNA]</scope>
    <source>
        <strain evidence="13 14">Y002</strain>
    </source>
</reference>
<dbReference type="PROSITE" id="PS50109">
    <property type="entry name" value="HIS_KIN"/>
    <property type="match status" value="1"/>
</dbReference>
<feature type="domain" description="PAC" evidence="12">
    <location>
        <begin position="593"/>
        <end position="645"/>
    </location>
</feature>
<dbReference type="AlphaFoldDB" id="A0A2U3D7Q5"/>
<accession>A0A2U3D7Q5</accession>
<evidence type="ECO:0000259" key="10">
    <source>
        <dbReference type="PROSITE" id="PS50109"/>
    </source>
</evidence>
<dbReference type="InterPro" id="IPR003661">
    <property type="entry name" value="HisK_dim/P_dom"/>
</dbReference>
<dbReference type="InterPro" id="IPR005467">
    <property type="entry name" value="His_kinase_dom"/>
</dbReference>
<organism evidence="13 14">
    <name type="scientific">Sulfoacidibacillus thermotolerans</name>
    <name type="common">Acidibacillus sulfuroxidans</name>
    <dbReference type="NCBI Taxonomy" id="1765684"/>
    <lineage>
        <taxon>Bacteria</taxon>
        <taxon>Bacillati</taxon>
        <taxon>Bacillota</taxon>
        <taxon>Bacilli</taxon>
        <taxon>Bacillales</taxon>
        <taxon>Alicyclobacillaceae</taxon>
        <taxon>Sulfoacidibacillus</taxon>
    </lineage>
</organism>
<dbReference type="Pfam" id="PF02518">
    <property type="entry name" value="HATPase_c"/>
    <property type="match status" value="1"/>
</dbReference>
<dbReference type="InterPro" id="IPR036890">
    <property type="entry name" value="HATPase_C_sf"/>
</dbReference>
<keyword evidence="9" id="KW-0472">Membrane</keyword>
<dbReference type="EC" id="2.7.13.3" evidence="2"/>
<evidence type="ECO:0000256" key="1">
    <source>
        <dbReference type="ARBA" id="ARBA00000085"/>
    </source>
</evidence>
<evidence type="ECO:0000256" key="4">
    <source>
        <dbReference type="ARBA" id="ARBA00022679"/>
    </source>
</evidence>
<feature type="domain" description="PAC" evidence="12">
    <location>
        <begin position="202"/>
        <end position="254"/>
    </location>
</feature>
<dbReference type="Gene3D" id="1.10.287.130">
    <property type="match status" value="1"/>
</dbReference>
<dbReference type="InterPro" id="IPR013656">
    <property type="entry name" value="PAS_4"/>
</dbReference>
<dbReference type="SMART" id="SM00388">
    <property type="entry name" value="HisKA"/>
    <property type="match status" value="1"/>
</dbReference>
<dbReference type="InterPro" id="IPR004358">
    <property type="entry name" value="Sig_transdc_His_kin-like_C"/>
</dbReference>
<dbReference type="RefSeq" id="WP_181363022.1">
    <property type="nucleotide sequence ID" value="NZ_MPDK01000015.1"/>
</dbReference>
<evidence type="ECO:0000256" key="5">
    <source>
        <dbReference type="ARBA" id="ARBA00022741"/>
    </source>
</evidence>
<dbReference type="PROSITE" id="PS50113">
    <property type="entry name" value="PAC"/>
    <property type="match status" value="4"/>
</dbReference>
<dbReference type="SUPFAM" id="SSF55785">
    <property type="entry name" value="PYP-like sensor domain (PAS domain)"/>
    <property type="match status" value="4"/>
</dbReference>
<comment type="caution">
    <text evidence="13">The sequence shown here is derived from an EMBL/GenBank/DDBJ whole genome shotgun (WGS) entry which is preliminary data.</text>
</comment>
<dbReference type="InterPro" id="IPR000700">
    <property type="entry name" value="PAS-assoc_C"/>
</dbReference>
<keyword evidence="7" id="KW-0067">ATP-binding</keyword>
<keyword evidence="9" id="KW-0812">Transmembrane</keyword>
<feature type="transmembrane region" description="Helical" evidence="9">
    <location>
        <begin position="61"/>
        <end position="84"/>
    </location>
</feature>
<dbReference type="InterPro" id="IPR000014">
    <property type="entry name" value="PAS"/>
</dbReference>
<dbReference type="Proteomes" id="UP000245380">
    <property type="component" value="Unassembled WGS sequence"/>
</dbReference>
<dbReference type="NCBIfam" id="TIGR00229">
    <property type="entry name" value="sensory_box"/>
    <property type="match status" value="4"/>
</dbReference>
<dbReference type="PRINTS" id="PR00344">
    <property type="entry name" value="BCTRLSENSOR"/>
</dbReference>